<feature type="signal peptide" evidence="2">
    <location>
        <begin position="1"/>
        <end position="18"/>
    </location>
</feature>
<proteinExistence type="predicted"/>
<evidence type="ECO:0000256" key="2">
    <source>
        <dbReference type="SAM" id="SignalP"/>
    </source>
</evidence>
<evidence type="ECO:0000256" key="1">
    <source>
        <dbReference type="SAM" id="Phobius"/>
    </source>
</evidence>
<organism evidence="3 4">
    <name type="scientific">Helicobacter fennelliae</name>
    <dbReference type="NCBI Taxonomy" id="215"/>
    <lineage>
        <taxon>Bacteria</taxon>
        <taxon>Pseudomonadati</taxon>
        <taxon>Campylobacterota</taxon>
        <taxon>Epsilonproteobacteria</taxon>
        <taxon>Campylobacterales</taxon>
        <taxon>Helicobacteraceae</taxon>
        <taxon>Helicobacter</taxon>
    </lineage>
</organism>
<dbReference type="InterPro" id="IPR056918">
    <property type="entry name" value="8xMP"/>
</dbReference>
<evidence type="ECO:0000313" key="4">
    <source>
        <dbReference type="Proteomes" id="UP000250166"/>
    </source>
</evidence>
<gene>
    <name evidence="3" type="ORF">NCTC13102_01494</name>
</gene>
<dbReference type="Proteomes" id="UP000250166">
    <property type="component" value="Unassembled WGS sequence"/>
</dbReference>
<dbReference type="EMBL" id="UAWL01000006">
    <property type="protein sequence ID" value="SQB99020.1"/>
    <property type="molecule type" value="Genomic_DNA"/>
</dbReference>
<keyword evidence="1" id="KW-0472">Membrane</keyword>
<protein>
    <recommendedName>
        <fullName evidence="5">Inner membrane protein</fullName>
    </recommendedName>
</protein>
<reference evidence="3 4" key="1">
    <citation type="submission" date="2018-06" db="EMBL/GenBank/DDBJ databases">
        <authorList>
            <consortium name="Pathogen Informatics"/>
            <person name="Doyle S."/>
        </authorList>
    </citation>
    <scope>NUCLEOTIDE SEQUENCE [LARGE SCALE GENOMIC DNA]</scope>
    <source>
        <strain evidence="3 4">NCTC13102</strain>
    </source>
</reference>
<dbReference type="AlphaFoldDB" id="A0A2X3DLD8"/>
<name>A0A2X3DLD8_9HELI</name>
<dbReference type="Pfam" id="PF24838">
    <property type="entry name" value="8xMP"/>
    <property type="match status" value="1"/>
</dbReference>
<keyword evidence="1" id="KW-0812">Transmembrane</keyword>
<sequence>MGLCFAIMILSMLWVAMAKGSKFVQEAHEEHIKKFDINIYLPYNEDIKEEEKINLFCDLSKYEDSIKKENGCYLTCALKSARYSPSKINIALGYVSWFVACLALSVHIGFCESFAVLQTFLQEKACIFLTILTLSWILYFLVGFVLRGSQKKLKL</sequence>
<accession>A0A2X3DLD8</accession>
<evidence type="ECO:0000313" key="3">
    <source>
        <dbReference type="EMBL" id="SQB99020.1"/>
    </source>
</evidence>
<feature type="transmembrane region" description="Helical" evidence="1">
    <location>
        <begin position="127"/>
        <end position="146"/>
    </location>
</feature>
<evidence type="ECO:0008006" key="5">
    <source>
        <dbReference type="Google" id="ProtNLM"/>
    </source>
</evidence>
<feature type="chain" id="PRO_5015851782" description="Inner membrane protein" evidence="2">
    <location>
        <begin position="19"/>
        <end position="155"/>
    </location>
</feature>
<keyword evidence="2" id="KW-0732">Signal</keyword>
<keyword evidence="1" id="KW-1133">Transmembrane helix</keyword>
<feature type="transmembrane region" description="Helical" evidence="1">
    <location>
        <begin position="94"/>
        <end position="115"/>
    </location>
</feature>